<evidence type="ECO:0008006" key="4">
    <source>
        <dbReference type="Google" id="ProtNLM"/>
    </source>
</evidence>
<dbReference type="EMBL" id="CABPSR010000011">
    <property type="protein sequence ID" value="VVE82856.1"/>
    <property type="molecule type" value="Genomic_DNA"/>
</dbReference>
<evidence type="ECO:0000256" key="1">
    <source>
        <dbReference type="SAM" id="MobiDB-lite"/>
    </source>
</evidence>
<organism evidence="2 3">
    <name type="scientific">Pandoraea sputorum</name>
    <dbReference type="NCBI Taxonomy" id="93222"/>
    <lineage>
        <taxon>Bacteria</taxon>
        <taxon>Pseudomonadati</taxon>
        <taxon>Pseudomonadota</taxon>
        <taxon>Betaproteobacteria</taxon>
        <taxon>Burkholderiales</taxon>
        <taxon>Burkholderiaceae</taxon>
        <taxon>Pandoraea</taxon>
    </lineage>
</organism>
<proteinExistence type="predicted"/>
<dbReference type="Proteomes" id="UP000335538">
    <property type="component" value="Unassembled WGS sequence"/>
</dbReference>
<accession>A0A5E5BBW6</accession>
<name>A0A5E5BBW6_9BURK</name>
<feature type="compositionally biased region" description="Basic and acidic residues" evidence="1">
    <location>
        <begin position="255"/>
        <end position="274"/>
    </location>
</feature>
<dbReference type="RefSeq" id="WP_150810483.1">
    <property type="nucleotide sequence ID" value="NZ_CABPSR010000011.1"/>
</dbReference>
<evidence type="ECO:0000313" key="2">
    <source>
        <dbReference type="EMBL" id="VVE82856.1"/>
    </source>
</evidence>
<protein>
    <recommendedName>
        <fullName evidence="4">DUF2213 domain-containing protein</fullName>
    </recommendedName>
</protein>
<dbReference type="InterPro" id="IPR016913">
    <property type="entry name" value="UCP029215"/>
</dbReference>
<sequence length="458" mass="49249">MPIKPELIAMDRESVRTVDKDGRLHVSETNISKAGVNPYWGYEIPGYQDLGLDPDTIYQVFRPPEELEKAASTFNNIPLLAKHIHVSSSKPEKEKQIGTVGSNARFDGEYLKNSIAVWDQDYIDRINDETQRELSSAYHYTAIKKKGVYHDQPYDLVMTDIHGNHVATVVEGRAGPDVLVADSAISTPEKVASVKLNQAQKKALSARLAQAVAARGKTKSLIAKDGMIDAEAVEDVLINALAATQTGEEAQDDADPGKKDPDDTDGRRSDRGTAADEDDMGAKLLAGLKKLIADCEGGGKDEDIDDDGNSDADDEDADKPDDDKPAKDNASTATPTEGARKTEQAKGAMDAKTIRKAVTQEVAAELQGRFRAAGEVKPITGEIDAMAFDSAEDIYAYAIKAAGKDPAKYERAAYKGMAHVLVEHSKAPAVSPVIAADAANAEKALTEQFAGLASIKQR</sequence>
<feature type="compositionally biased region" description="Acidic residues" evidence="1">
    <location>
        <begin position="302"/>
        <end position="320"/>
    </location>
</feature>
<feature type="region of interest" description="Disordered" evidence="1">
    <location>
        <begin position="244"/>
        <end position="279"/>
    </location>
</feature>
<gene>
    <name evidence="2" type="ORF">PSP31121_04002</name>
</gene>
<evidence type="ECO:0000313" key="3">
    <source>
        <dbReference type="Proteomes" id="UP000335538"/>
    </source>
</evidence>
<dbReference type="AlphaFoldDB" id="A0A5E5BBW6"/>
<dbReference type="Pfam" id="PF09979">
    <property type="entry name" value="DUF2213"/>
    <property type="match status" value="1"/>
</dbReference>
<reference evidence="2 3" key="1">
    <citation type="submission" date="2019-08" db="EMBL/GenBank/DDBJ databases">
        <authorList>
            <person name="Peeters C."/>
        </authorList>
    </citation>
    <scope>NUCLEOTIDE SEQUENCE [LARGE SCALE GENOMIC DNA]</scope>
    <source>
        <strain evidence="2 3">LMG 31121</strain>
    </source>
</reference>
<feature type="region of interest" description="Disordered" evidence="1">
    <location>
        <begin position="299"/>
        <end position="350"/>
    </location>
</feature>